<accession>A0A7M2XXN4</accession>
<protein>
    <submittedName>
        <fullName evidence="2">NDP-sugar synthase</fullName>
    </submittedName>
</protein>
<sequence>MSAPQLFAGEIRGVILAAGRGTRLGGITATLPKPLVPVLNRPLVEWIVKDLAAIGVTQVIFNLHYLAPAIMTWTRTTPVDGVRLTAVTEDQLSGPAGGLAAVLEHLSGAEYVVVVSGDACTTVDFGAVVQEHHRRKAAMTVVTQAVEDPRPFGQVQIDAHGWIIGMVRDTSQTLSSRIISTGIYVVSPQALQVLSDLRGTVQDLDFDRHFVPELLRRGLLVAACETSEYWSDIGVPRALLLASQHLLDTDRLSLVARPCQDTINAAAAEVWCQGNHPTVEGTITGRVLLGEDVRVSAGSRIEGPTVLGANTTLARGSVVRRSITMPNTQLPAGIFEETVLFGRHGRH</sequence>
<evidence type="ECO:0000313" key="3">
    <source>
        <dbReference type="Proteomes" id="UP000593818"/>
    </source>
</evidence>
<dbReference type="Proteomes" id="UP000593818">
    <property type="component" value="Plasmid pSID"/>
</dbReference>
<dbReference type="Gene3D" id="3.90.550.10">
    <property type="entry name" value="Spore Coat Polysaccharide Biosynthesis Protein SpsA, Chain A"/>
    <property type="match status" value="1"/>
</dbReference>
<keyword evidence="2" id="KW-0614">Plasmid</keyword>
<dbReference type="InterPro" id="IPR005835">
    <property type="entry name" value="NTP_transferase_dom"/>
</dbReference>
<dbReference type="EMBL" id="CP063453">
    <property type="protein sequence ID" value="QOW01841.1"/>
    <property type="molecule type" value="Genomic_DNA"/>
</dbReference>
<dbReference type="CDD" id="cd04181">
    <property type="entry name" value="NTP_transferase"/>
    <property type="match status" value="1"/>
</dbReference>
<dbReference type="PANTHER" id="PTHR22572">
    <property type="entry name" value="SUGAR-1-PHOSPHATE GUANYL TRANSFERASE"/>
    <property type="match status" value="1"/>
</dbReference>
<gene>
    <name evidence="2" type="ORF">INP59_27165</name>
</gene>
<dbReference type="RefSeq" id="WP_193904127.1">
    <property type="nucleotide sequence ID" value="NZ_CP063453.1"/>
</dbReference>
<dbReference type="InterPro" id="IPR050486">
    <property type="entry name" value="Mannose-1P_guanyltransferase"/>
</dbReference>
<reference evidence="2 3" key="1">
    <citation type="submission" date="2020-10" db="EMBL/GenBank/DDBJ databases">
        <title>Whole genome sequence of oil-degrading bacteria Rhodococcus pyridinivorans strain 5Ap.</title>
        <authorList>
            <person name="Akhremchuk A.E."/>
            <person name="Valentovich L.N."/>
            <person name="Charniauskaya M.I."/>
            <person name="Bukliarevich H.A."/>
            <person name="Titok M.A."/>
        </authorList>
    </citation>
    <scope>NUCLEOTIDE SEQUENCE [LARGE SCALE GENOMIC DNA]</scope>
    <source>
        <strain evidence="2 3">5Ap</strain>
        <plasmid evidence="2 3">pSID</plasmid>
    </source>
</reference>
<dbReference type="InterPro" id="IPR029044">
    <property type="entry name" value="Nucleotide-diphossugar_trans"/>
</dbReference>
<evidence type="ECO:0000313" key="2">
    <source>
        <dbReference type="EMBL" id="QOW01841.1"/>
    </source>
</evidence>
<proteinExistence type="predicted"/>
<feature type="domain" description="Nucleotidyl transferase" evidence="1">
    <location>
        <begin position="13"/>
        <end position="248"/>
    </location>
</feature>
<dbReference type="AlphaFoldDB" id="A0A7M2XXN4"/>
<geneLocation type="plasmid" evidence="2 3">
    <name>pSID</name>
</geneLocation>
<evidence type="ECO:0000259" key="1">
    <source>
        <dbReference type="Pfam" id="PF00483"/>
    </source>
</evidence>
<organism evidence="2 3">
    <name type="scientific">Rhodococcus pyridinivorans</name>
    <dbReference type="NCBI Taxonomy" id="103816"/>
    <lineage>
        <taxon>Bacteria</taxon>
        <taxon>Bacillati</taxon>
        <taxon>Actinomycetota</taxon>
        <taxon>Actinomycetes</taxon>
        <taxon>Mycobacteriales</taxon>
        <taxon>Nocardiaceae</taxon>
        <taxon>Rhodococcus</taxon>
    </lineage>
</organism>
<keyword evidence="3" id="KW-1185">Reference proteome</keyword>
<dbReference type="Pfam" id="PF00483">
    <property type="entry name" value="NTP_transferase"/>
    <property type="match status" value="1"/>
</dbReference>
<dbReference type="SUPFAM" id="SSF53448">
    <property type="entry name" value="Nucleotide-diphospho-sugar transferases"/>
    <property type="match status" value="1"/>
</dbReference>
<name>A0A7M2XXN4_9NOCA</name>
<dbReference type="Gene3D" id="2.160.10.10">
    <property type="entry name" value="Hexapeptide repeat proteins"/>
    <property type="match status" value="1"/>
</dbReference>